<dbReference type="GO" id="GO:0006935">
    <property type="term" value="P:chemotaxis"/>
    <property type="evidence" value="ECO:0007669"/>
    <property type="project" value="InterPro"/>
</dbReference>
<dbReference type="SUPFAM" id="SSF58104">
    <property type="entry name" value="Methyl-accepting chemotaxis protein (MCP) signaling domain"/>
    <property type="match status" value="1"/>
</dbReference>
<dbReference type="InterPro" id="IPR004090">
    <property type="entry name" value="Chemotax_Me-accpt_rcpt"/>
</dbReference>
<feature type="domain" description="HAMP" evidence="5">
    <location>
        <begin position="211"/>
        <end position="264"/>
    </location>
</feature>
<dbReference type="CDD" id="cd06225">
    <property type="entry name" value="HAMP"/>
    <property type="match status" value="1"/>
</dbReference>
<evidence type="ECO:0000256" key="3">
    <source>
        <dbReference type="PROSITE-ProRule" id="PRU00284"/>
    </source>
</evidence>
<keyword evidence="7" id="KW-1185">Reference proteome</keyword>
<dbReference type="PRINTS" id="PR00260">
    <property type="entry name" value="CHEMTRNSDUCR"/>
</dbReference>
<dbReference type="PROSITE" id="PS50111">
    <property type="entry name" value="CHEMOTAXIS_TRANSDUC_2"/>
    <property type="match status" value="1"/>
</dbReference>
<dbReference type="GO" id="GO:0007165">
    <property type="term" value="P:signal transduction"/>
    <property type="evidence" value="ECO:0007669"/>
    <property type="project" value="UniProtKB-KW"/>
</dbReference>
<gene>
    <name evidence="6" type="ordered locus">amb3467</name>
</gene>
<keyword evidence="1 3" id="KW-0807">Transducer</keyword>
<evidence type="ECO:0000256" key="2">
    <source>
        <dbReference type="ARBA" id="ARBA00029447"/>
    </source>
</evidence>
<name>Q2W1K4_PARM1</name>
<evidence type="ECO:0000313" key="7">
    <source>
        <dbReference type="Proteomes" id="UP000007058"/>
    </source>
</evidence>
<dbReference type="Proteomes" id="UP000007058">
    <property type="component" value="Chromosome"/>
</dbReference>
<accession>Q2W1K4</accession>
<dbReference type="PANTHER" id="PTHR32089:SF112">
    <property type="entry name" value="LYSOZYME-LIKE PROTEIN-RELATED"/>
    <property type="match status" value="1"/>
</dbReference>
<comment type="similarity">
    <text evidence="2">Belongs to the methyl-accepting chemotaxis (MCP) protein family.</text>
</comment>
<dbReference type="GO" id="GO:0004888">
    <property type="term" value="F:transmembrane signaling receptor activity"/>
    <property type="evidence" value="ECO:0007669"/>
    <property type="project" value="InterPro"/>
</dbReference>
<sequence length="560" mass="59240">MAGRLRIGVKIQLLVGVMAVVAVVIAALGQWAISSYDSRTDAILDASRRAAFGQKAGSAIYAIVMDSRGVYMARNADEVRKFAEPMAKSLDAFEKMAAEWRGVVPAEQTAEFAKLNKELVDFIRFRRELIRLGLEQGAPAARVFGDNDANRSNRQKLGKLVDEYSAMADREVDENHLAMDAFAGQLKIGLLLGALTALLGGGIVTLIMVRRSVSGPLGRVAAATHRMAAGYLDEPVADAERGDEAGEIARALQVFRDTMRRTRELEAAALAEQRRRAERAEYLERRTAEFDRTVQSLLGDVGEVVRTVSTTADNLHRNVDDAGHESASVAVAAAQSCANVQEVASATGQLRSSSMGIAERVRETTAIVRETVDVMEGAGATMASLDDGAKRIGEVVSLINDIAAQTNLLALNATIEAARAGEAGKGFAVVAGEVKNLANQTARATDEIGRQVAAMQDTVAQVVATNHRVAESIGRIESVAGAVASAAVEQGHVTDAIVQNVQEAAQGGRSVTDSISKVSRQVEAGGAMAGDLAHMAHSLADRAQSLRAAVTGFLVDAKTV</sequence>
<proteinExistence type="inferred from homology"/>
<dbReference type="STRING" id="342108.amb3467"/>
<protein>
    <submittedName>
        <fullName evidence="6">Methyl-accepting chemotaxis protein</fullName>
    </submittedName>
</protein>
<dbReference type="Pfam" id="PF00015">
    <property type="entry name" value="MCPsignal"/>
    <property type="match status" value="1"/>
</dbReference>
<organism evidence="6 7">
    <name type="scientific">Paramagnetospirillum magneticum (strain ATCC 700264 / AMB-1)</name>
    <name type="common">Magnetospirillum magneticum</name>
    <dbReference type="NCBI Taxonomy" id="342108"/>
    <lineage>
        <taxon>Bacteria</taxon>
        <taxon>Pseudomonadati</taxon>
        <taxon>Pseudomonadota</taxon>
        <taxon>Alphaproteobacteria</taxon>
        <taxon>Rhodospirillales</taxon>
        <taxon>Magnetospirillaceae</taxon>
        <taxon>Paramagnetospirillum</taxon>
    </lineage>
</organism>
<dbReference type="Pfam" id="PF00672">
    <property type="entry name" value="HAMP"/>
    <property type="match status" value="1"/>
</dbReference>
<dbReference type="InterPro" id="IPR003660">
    <property type="entry name" value="HAMP_dom"/>
</dbReference>
<feature type="domain" description="Methyl-accepting transducer" evidence="4">
    <location>
        <begin position="304"/>
        <end position="540"/>
    </location>
</feature>
<dbReference type="PANTHER" id="PTHR32089">
    <property type="entry name" value="METHYL-ACCEPTING CHEMOTAXIS PROTEIN MCPB"/>
    <property type="match status" value="1"/>
</dbReference>
<dbReference type="RefSeq" id="WP_011385827.1">
    <property type="nucleotide sequence ID" value="NC_007626.1"/>
</dbReference>
<dbReference type="Gene3D" id="6.10.340.10">
    <property type="match status" value="1"/>
</dbReference>
<evidence type="ECO:0000313" key="6">
    <source>
        <dbReference type="EMBL" id="BAE52271.1"/>
    </source>
</evidence>
<dbReference type="AlphaFoldDB" id="Q2W1K4"/>
<dbReference type="SMART" id="SM00283">
    <property type="entry name" value="MA"/>
    <property type="match status" value="1"/>
</dbReference>
<dbReference type="PROSITE" id="PS50885">
    <property type="entry name" value="HAMP"/>
    <property type="match status" value="1"/>
</dbReference>
<evidence type="ECO:0000259" key="5">
    <source>
        <dbReference type="PROSITE" id="PS50885"/>
    </source>
</evidence>
<reference evidence="6 7" key="1">
    <citation type="journal article" date="2005" name="DNA Res.">
        <title>Complete genome sequence of the facultative anaerobic magnetotactic bacterium Magnetospirillum sp. strain AMB-1.</title>
        <authorList>
            <person name="Matsunaga T."/>
            <person name="Okamura Y."/>
            <person name="Fukuda Y."/>
            <person name="Wahyudi A.T."/>
            <person name="Murase Y."/>
            <person name="Takeyama H."/>
        </authorList>
    </citation>
    <scope>NUCLEOTIDE SEQUENCE [LARGE SCALE GENOMIC DNA]</scope>
    <source>
        <strain evidence="7">ATCC 700264 / AMB-1</strain>
    </source>
</reference>
<evidence type="ECO:0000256" key="1">
    <source>
        <dbReference type="ARBA" id="ARBA00023224"/>
    </source>
</evidence>
<dbReference type="Gene3D" id="1.10.287.950">
    <property type="entry name" value="Methyl-accepting chemotaxis protein"/>
    <property type="match status" value="1"/>
</dbReference>
<dbReference type="GO" id="GO:0016020">
    <property type="term" value="C:membrane"/>
    <property type="evidence" value="ECO:0007669"/>
    <property type="project" value="InterPro"/>
</dbReference>
<dbReference type="EMBL" id="AP007255">
    <property type="protein sequence ID" value="BAE52271.1"/>
    <property type="molecule type" value="Genomic_DNA"/>
</dbReference>
<evidence type="ECO:0000259" key="4">
    <source>
        <dbReference type="PROSITE" id="PS50111"/>
    </source>
</evidence>
<dbReference type="InterPro" id="IPR004089">
    <property type="entry name" value="MCPsignal_dom"/>
</dbReference>
<dbReference type="HOGENOM" id="CLU_000445_107_27_5"/>
<dbReference type="OrthoDB" id="3378718at2"/>
<dbReference type="SMART" id="SM00304">
    <property type="entry name" value="HAMP"/>
    <property type="match status" value="2"/>
</dbReference>
<dbReference type="KEGG" id="mag:amb3467"/>